<dbReference type="EMBL" id="MGAF01000019">
    <property type="protein sequence ID" value="OGK41341.1"/>
    <property type="molecule type" value="Genomic_DNA"/>
</dbReference>
<feature type="transmembrane region" description="Helical" evidence="5">
    <location>
        <begin position="74"/>
        <end position="93"/>
    </location>
</feature>
<keyword evidence="3 5" id="KW-1133">Transmembrane helix</keyword>
<keyword evidence="4 5" id="KW-0472">Membrane</keyword>
<evidence type="ECO:0000256" key="1">
    <source>
        <dbReference type="ARBA" id="ARBA00004141"/>
    </source>
</evidence>
<name>A0A1F7IDC2_9BACT</name>
<feature type="transmembrane region" description="Helical" evidence="5">
    <location>
        <begin position="192"/>
        <end position="212"/>
    </location>
</feature>
<organism evidence="6 7">
    <name type="scientific">Candidatus Roizmanbacteria bacterium RIFCSPLOWO2_01_FULL_35_13</name>
    <dbReference type="NCBI Taxonomy" id="1802055"/>
    <lineage>
        <taxon>Bacteria</taxon>
        <taxon>Candidatus Roizmaniibacteriota</taxon>
    </lineage>
</organism>
<evidence type="ECO:0008006" key="8">
    <source>
        <dbReference type="Google" id="ProtNLM"/>
    </source>
</evidence>
<dbReference type="Proteomes" id="UP000179270">
    <property type="component" value="Unassembled WGS sequence"/>
</dbReference>
<comment type="subcellular location">
    <subcellularLocation>
        <location evidence="1">Membrane</location>
        <topology evidence="1">Multi-pass membrane protein</topology>
    </subcellularLocation>
</comment>
<gene>
    <name evidence="6" type="ORF">A3A74_03340</name>
</gene>
<evidence type="ECO:0000256" key="4">
    <source>
        <dbReference type="ARBA" id="ARBA00023136"/>
    </source>
</evidence>
<dbReference type="GO" id="GO:0016765">
    <property type="term" value="F:transferase activity, transferring alkyl or aryl (other than methyl) groups"/>
    <property type="evidence" value="ECO:0007669"/>
    <property type="project" value="InterPro"/>
</dbReference>
<keyword evidence="2 5" id="KW-0812">Transmembrane</keyword>
<dbReference type="InterPro" id="IPR000537">
    <property type="entry name" value="UbiA_prenyltransferase"/>
</dbReference>
<evidence type="ECO:0000256" key="2">
    <source>
        <dbReference type="ARBA" id="ARBA00022692"/>
    </source>
</evidence>
<dbReference type="InterPro" id="IPR044878">
    <property type="entry name" value="UbiA_sf"/>
</dbReference>
<accession>A0A1F7IDC2</accession>
<dbReference type="GO" id="GO:0016020">
    <property type="term" value="C:membrane"/>
    <property type="evidence" value="ECO:0007669"/>
    <property type="project" value="UniProtKB-SubCell"/>
</dbReference>
<feature type="transmembrane region" description="Helical" evidence="5">
    <location>
        <begin position="33"/>
        <end position="54"/>
    </location>
</feature>
<dbReference type="Pfam" id="PF01040">
    <property type="entry name" value="UbiA"/>
    <property type="match status" value="1"/>
</dbReference>
<feature type="transmembrane region" description="Helical" evidence="5">
    <location>
        <begin position="122"/>
        <end position="144"/>
    </location>
</feature>
<reference evidence="6 7" key="1">
    <citation type="journal article" date="2016" name="Nat. Commun.">
        <title>Thousands of microbial genomes shed light on interconnected biogeochemical processes in an aquifer system.</title>
        <authorList>
            <person name="Anantharaman K."/>
            <person name="Brown C.T."/>
            <person name="Hug L.A."/>
            <person name="Sharon I."/>
            <person name="Castelle C.J."/>
            <person name="Probst A.J."/>
            <person name="Thomas B.C."/>
            <person name="Singh A."/>
            <person name="Wilkins M.J."/>
            <person name="Karaoz U."/>
            <person name="Brodie E.L."/>
            <person name="Williams K.H."/>
            <person name="Hubbard S.S."/>
            <person name="Banfield J.F."/>
        </authorList>
    </citation>
    <scope>NUCLEOTIDE SEQUENCE [LARGE SCALE GENOMIC DNA]</scope>
</reference>
<feature type="transmembrane region" description="Helical" evidence="5">
    <location>
        <begin position="218"/>
        <end position="235"/>
    </location>
</feature>
<evidence type="ECO:0000256" key="3">
    <source>
        <dbReference type="ARBA" id="ARBA00022989"/>
    </source>
</evidence>
<protein>
    <recommendedName>
        <fullName evidence="8">Ubiquinone biosynthesis protein UbiA</fullName>
    </recommendedName>
</protein>
<feature type="transmembrane region" description="Helical" evidence="5">
    <location>
        <begin position="150"/>
        <end position="171"/>
    </location>
</feature>
<feature type="transmembrane region" description="Helical" evidence="5">
    <location>
        <begin position="256"/>
        <end position="278"/>
    </location>
</feature>
<dbReference type="STRING" id="1802055.A3A74_03340"/>
<evidence type="ECO:0000256" key="5">
    <source>
        <dbReference type="SAM" id="Phobius"/>
    </source>
</evidence>
<sequence>MKYIKLLRLQDQYPIIGSVLASSLVLNKFDYSFLYWVIGATCISKVTFIVNELVDRNDVDKNSWNPIHIGKVNLNSKIVSVIIFLFSLTGLFLVHLAGLFYIGLIMYIVGILYSLPPVRFKIHFALDVLAQLAVFFIIPGLALFRSEGQLIYGIYLSLPVALIIWGSLLPYQLADFEEDRKAGFHNTHTVLGFRNSLYLGLLFSLAGIVLFFKFKLHLIAPWSIILVFVSLYSIYKYIVWLRERKIKSIFLSIQKYVLFVKPISQLFIPYLLIIMYLAKLIPF</sequence>
<comment type="caution">
    <text evidence="6">The sequence shown here is derived from an EMBL/GenBank/DDBJ whole genome shotgun (WGS) entry which is preliminary data.</text>
</comment>
<evidence type="ECO:0000313" key="6">
    <source>
        <dbReference type="EMBL" id="OGK41341.1"/>
    </source>
</evidence>
<dbReference type="Gene3D" id="1.10.357.140">
    <property type="entry name" value="UbiA prenyltransferase"/>
    <property type="match status" value="1"/>
</dbReference>
<proteinExistence type="predicted"/>
<evidence type="ECO:0000313" key="7">
    <source>
        <dbReference type="Proteomes" id="UP000179270"/>
    </source>
</evidence>
<dbReference type="AlphaFoldDB" id="A0A1F7IDC2"/>